<dbReference type="Pfam" id="PF24336">
    <property type="entry name" value="DUF7504"/>
    <property type="match status" value="1"/>
</dbReference>
<dbReference type="Gene3D" id="3.40.50.300">
    <property type="entry name" value="P-loop containing nucleotide triphosphate hydrolases"/>
    <property type="match status" value="1"/>
</dbReference>
<dbReference type="InterPro" id="IPR027417">
    <property type="entry name" value="P-loop_NTPase"/>
</dbReference>
<proteinExistence type="predicted"/>
<dbReference type="EMBL" id="CP104003">
    <property type="protein sequence ID" value="UWM55703.1"/>
    <property type="molecule type" value="Genomic_DNA"/>
</dbReference>
<dbReference type="KEGG" id="ssai:N0B31_05310"/>
<organism evidence="1 2">
    <name type="scientific">Salinirubellus salinus</name>
    <dbReference type="NCBI Taxonomy" id="1364945"/>
    <lineage>
        <taxon>Archaea</taxon>
        <taxon>Methanobacteriati</taxon>
        <taxon>Methanobacteriota</taxon>
        <taxon>Stenosarchaea group</taxon>
        <taxon>Halobacteria</taxon>
        <taxon>Halobacteriales</taxon>
        <taxon>Natronomonadaceae</taxon>
        <taxon>Salinirubellus</taxon>
    </lineage>
</organism>
<gene>
    <name evidence="1" type="ORF">N0B31_05310</name>
</gene>
<dbReference type="GeneID" id="74941818"/>
<dbReference type="InterPro" id="IPR055927">
    <property type="entry name" value="DUF7504"/>
</dbReference>
<evidence type="ECO:0000313" key="1">
    <source>
        <dbReference type="EMBL" id="UWM55703.1"/>
    </source>
</evidence>
<protein>
    <submittedName>
        <fullName evidence="1">Uncharacterized protein</fullName>
    </submittedName>
</protein>
<dbReference type="Proteomes" id="UP001057580">
    <property type="component" value="Chromosome"/>
</dbReference>
<dbReference type="AlphaFoldDB" id="A0A9E7R6Q8"/>
<accession>A0A9E7R6Q8</accession>
<name>A0A9E7R6Q8_9EURY</name>
<reference evidence="1" key="1">
    <citation type="submission" date="2022-09" db="EMBL/GenBank/DDBJ databases">
        <title>Diverse halophilic archaea isolated from saline environments.</title>
        <authorList>
            <person name="Cui H.-L."/>
        </authorList>
    </citation>
    <scope>NUCLEOTIDE SEQUENCE</scope>
    <source>
        <strain evidence="1">ZS-35-S2</strain>
    </source>
</reference>
<dbReference type="RefSeq" id="WP_260594814.1">
    <property type="nucleotide sequence ID" value="NZ_CP104003.1"/>
</dbReference>
<keyword evidence="2" id="KW-1185">Reference proteome</keyword>
<sequence length="232" mass="24509">MEPGGRTSETATFAQALASLKRRGSSLLLVGPAYEEAHLPASRRLLGSAEEATERARLLVVTDGVASAGSRLAGVASETVRTLTYEAPTRGGAAAAVGTDDAGVGAGGLAAEAPPPDLASLCRRIDEAIDEVEAERGQLAPAELRVCFDSLVPLLEQYEEREVFTFLHALTAATREVGAMAHYHLPVPADDPLVGTLAPLFDAVIELRSTPDGAQQRWRLTDEDVVTEWLPV</sequence>
<evidence type="ECO:0000313" key="2">
    <source>
        <dbReference type="Proteomes" id="UP001057580"/>
    </source>
</evidence>